<evidence type="ECO:0000256" key="3">
    <source>
        <dbReference type="ARBA" id="ARBA00022538"/>
    </source>
</evidence>
<feature type="transmembrane region" description="Helical" evidence="10">
    <location>
        <begin position="84"/>
        <end position="102"/>
    </location>
</feature>
<evidence type="ECO:0000259" key="11">
    <source>
        <dbReference type="Pfam" id="PF00999"/>
    </source>
</evidence>
<evidence type="ECO:0000313" key="15">
    <source>
        <dbReference type="Proteomes" id="UP000237105"/>
    </source>
</evidence>
<feature type="transmembrane region" description="Helical" evidence="10">
    <location>
        <begin position="53"/>
        <end position="72"/>
    </location>
</feature>
<keyword evidence="3" id="KW-0633">Potassium transport</keyword>
<evidence type="ECO:0000256" key="10">
    <source>
        <dbReference type="SAM" id="Phobius"/>
    </source>
</evidence>
<dbReference type="EMBL" id="JXTB01000451">
    <property type="protein sequence ID" value="PON39933.1"/>
    <property type="molecule type" value="Genomic_DNA"/>
</dbReference>
<dbReference type="Pfam" id="PF00999">
    <property type="entry name" value="Na_H_Exchanger"/>
    <property type="match status" value="1"/>
</dbReference>
<keyword evidence="15" id="KW-1185">Reference proteome</keyword>
<feature type="transmembrane region" description="Helical" evidence="10">
    <location>
        <begin position="247"/>
        <end position="264"/>
    </location>
</feature>
<evidence type="ECO:0000256" key="2">
    <source>
        <dbReference type="ARBA" id="ARBA00022448"/>
    </source>
</evidence>
<evidence type="ECO:0000256" key="8">
    <source>
        <dbReference type="ARBA" id="ARBA00023136"/>
    </source>
</evidence>
<dbReference type="PANTHER" id="PTHR32468:SF74">
    <property type="entry name" value="CATION_H(+) ANTIPORTER 21-RELATED"/>
    <property type="match status" value="1"/>
</dbReference>
<dbReference type="GO" id="GO:0012505">
    <property type="term" value="C:endomembrane system"/>
    <property type="evidence" value="ECO:0007669"/>
    <property type="project" value="TreeGrafter"/>
</dbReference>
<dbReference type="PANTHER" id="PTHR32468">
    <property type="entry name" value="CATION/H + ANTIPORTER"/>
    <property type="match status" value="1"/>
</dbReference>
<feature type="transmembrane region" description="Helical" evidence="10">
    <location>
        <begin position="219"/>
        <end position="241"/>
    </location>
</feature>
<evidence type="ECO:0000256" key="4">
    <source>
        <dbReference type="ARBA" id="ARBA00022692"/>
    </source>
</evidence>
<evidence type="ECO:0000256" key="1">
    <source>
        <dbReference type="ARBA" id="ARBA00004141"/>
    </source>
</evidence>
<dbReference type="GO" id="GO:0006813">
    <property type="term" value="P:potassium ion transport"/>
    <property type="evidence" value="ECO:0007669"/>
    <property type="project" value="UniProtKB-KW"/>
</dbReference>
<feature type="transmembrane region" description="Helical" evidence="10">
    <location>
        <begin position="285"/>
        <end position="313"/>
    </location>
</feature>
<dbReference type="InterPro" id="IPR050794">
    <property type="entry name" value="CPA2_transporter"/>
</dbReference>
<reference evidence="15" key="1">
    <citation type="submission" date="2016-06" db="EMBL/GenBank/DDBJ databases">
        <title>Parallel loss of symbiosis genes in relatives of nitrogen-fixing non-legume Parasponia.</title>
        <authorList>
            <person name="Van Velzen R."/>
            <person name="Holmer R."/>
            <person name="Bu F."/>
            <person name="Rutten L."/>
            <person name="Van Zeijl A."/>
            <person name="Liu W."/>
            <person name="Santuari L."/>
            <person name="Cao Q."/>
            <person name="Sharma T."/>
            <person name="Shen D."/>
            <person name="Roswanjaya Y."/>
            <person name="Wardhani T."/>
            <person name="Kalhor M.S."/>
            <person name="Jansen J."/>
            <person name="Van den Hoogen J."/>
            <person name="Gungor B."/>
            <person name="Hartog M."/>
            <person name="Hontelez J."/>
            <person name="Verver J."/>
            <person name="Yang W.-C."/>
            <person name="Schijlen E."/>
            <person name="Repin R."/>
            <person name="Schilthuizen M."/>
            <person name="Schranz E."/>
            <person name="Heidstra R."/>
            <person name="Miyata K."/>
            <person name="Fedorova E."/>
            <person name="Kohlen W."/>
            <person name="Bisseling T."/>
            <person name="Smit S."/>
            <person name="Geurts R."/>
        </authorList>
    </citation>
    <scope>NUCLEOTIDE SEQUENCE [LARGE SCALE GENOMIC DNA]</scope>
    <source>
        <strain evidence="15">cv. WU1-14</strain>
    </source>
</reference>
<feature type="transmembrane region" description="Helical" evidence="10">
    <location>
        <begin position="149"/>
        <end position="168"/>
    </location>
</feature>
<evidence type="ECO:0000256" key="9">
    <source>
        <dbReference type="ARBA" id="ARBA00038341"/>
    </source>
</evidence>
<feature type="transmembrane region" description="Helical" evidence="10">
    <location>
        <begin position="362"/>
        <end position="384"/>
    </location>
</feature>
<comment type="caution">
    <text evidence="14">The sequence shown here is derived from an EMBL/GenBank/DDBJ whole genome shotgun (WGS) entry which is preliminary data.</text>
</comment>
<dbReference type="GO" id="GO:0015297">
    <property type="term" value="F:antiporter activity"/>
    <property type="evidence" value="ECO:0007669"/>
    <property type="project" value="InterPro"/>
</dbReference>
<gene>
    <name evidence="14" type="ORF">PanWU01x14_301350</name>
</gene>
<evidence type="ECO:0000313" key="14">
    <source>
        <dbReference type="EMBL" id="PON39933.1"/>
    </source>
</evidence>
<keyword evidence="2" id="KW-0813">Transport</keyword>
<dbReference type="InterPro" id="IPR006153">
    <property type="entry name" value="Cation/H_exchanger_TM"/>
</dbReference>
<comment type="similarity">
    <text evidence="9">Belongs to the monovalent cation:proton antiporter 2 (CPA2) transporter (TC 2.A.37) family. CHX (TC 2.A.37.4) subfamily.</text>
</comment>
<dbReference type="InterPro" id="IPR038770">
    <property type="entry name" value="Na+/solute_symporter_sf"/>
</dbReference>
<accession>A0A2P5ATQ5</accession>
<dbReference type="InterPro" id="IPR057291">
    <property type="entry name" value="CHX17_2nd"/>
</dbReference>
<evidence type="ECO:0000259" key="13">
    <source>
        <dbReference type="Pfam" id="PF23259"/>
    </source>
</evidence>
<evidence type="ECO:0000256" key="6">
    <source>
        <dbReference type="ARBA" id="ARBA00022989"/>
    </source>
</evidence>
<feature type="transmembrane region" description="Helical" evidence="10">
    <location>
        <begin position="333"/>
        <end position="350"/>
    </location>
</feature>
<dbReference type="Proteomes" id="UP000237105">
    <property type="component" value="Unassembled WGS sequence"/>
</dbReference>
<evidence type="ECO:0000256" key="7">
    <source>
        <dbReference type="ARBA" id="ARBA00023065"/>
    </source>
</evidence>
<dbReference type="Gene3D" id="1.20.1530.20">
    <property type="match status" value="1"/>
</dbReference>
<dbReference type="GO" id="GO:1902600">
    <property type="term" value="P:proton transmembrane transport"/>
    <property type="evidence" value="ECO:0007669"/>
    <property type="project" value="InterPro"/>
</dbReference>
<comment type="subcellular location">
    <subcellularLocation>
        <location evidence="1">Membrane</location>
        <topology evidence="1">Multi-pass membrane protein</topology>
    </subcellularLocation>
</comment>
<keyword evidence="7" id="KW-0406">Ion transport</keyword>
<dbReference type="Pfam" id="PF23256">
    <property type="entry name" value="CHX17_2nd"/>
    <property type="match status" value="1"/>
</dbReference>
<feature type="domain" description="Cation/H(+) antiporter C-terminal" evidence="13">
    <location>
        <begin position="653"/>
        <end position="802"/>
    </location>
</feature>
<evidence type="ECO:0000259" key="12">
    <source>
        <dbReference type="Pfam" id="PF23256"/>
    </source>
</evidence>
<dbReference type="InterPro" id="IPR057290">
    <property type="entry name" value="CHX17_C"/>
</dbReference>
<dbReference type="Pfam" id="PF23259">
    <property type="entry name" value="CHX17_C"/>
    <property type="match status" value="1"/>
</dbReference>
<feature type="domain" description="Cation/H(+) antiporter central" evidence="12">
    <location>
        <begin position="503"/>
        <end position="641"/>
    </location>
</feature>
<feature type="domain" description="Cation/H+ exchanger transmembrane" evidence="11">
    <location>
        <begin position="71"/>
        <end position="444"/>
    </location>
</feature>
<feature type="transmembrane region" description="Helical" evidence="10">
    <location>
        <begin position="114"/>
        <end position="137"/>
    </location>
</feature>
<dbReference type="Gene3D" id="3.40.50.12370">
    <property type="match status" value="1"/>
</dbReference>
<organism evidence="14 15">
    <name type="scientific">Parasponia andersonii</name>
    <name type="common">Sponia andersonii</name>
    <dbReference type="NCBI Taxonomy" id="3476"/>
    <lineage>
        <taxon>Eukaryota</taxon>
        <taxon>Viridiplantae</taxon>
        <taxon>Streptophyta</taxon>
        <taxon>Embryophyta</taxon>
        <taxon>Tracheophyta</taxon>
        <taxon>Spermatophyta</taxon>
        <taxon>Magnoliopsida</taxon>
        <taxon>eudicotyledons</taxon>
        <taxon>Gunneridae</taxon>
        <taxon>Pentapetalae</taxon>
        <taxon>rosids</taxon>
        <taxon>fabids</taxon>
        <taxon>Rosales</taxon>
        <taxon>Cannabaceae</taxon>
        <taxon>Parasponia</taxon>
    </lineage>
</organism>
<proteinExistence type="inferred from homology"/>
<keyword evidence="4 10" id="KW-0812">Transmembrane</keyword>
<dbReference type="GO" id="GO:0006885">
    <property type="term" value="P:regulation of pH"/>
    <property type="evidence" value="ECO:0007669"/>
    <property type="project" value="TreeGrafter"/>
</dbReference>
<protein>
    <submittedName>
        <fullName evidence="14">Cation/H(+) exchanger CHX21/CHX</fullName>
    </submittedName>
</protein>
<keyword evidence="8 10" id="KW-0472">Membrane</keyword>
<dbReference type="OrthoDB" id="2687058at2759"/>
<keyword evidence="6 10" id="KW-1133">Transmembrane helix</keyword>
<evidence type="ECO:0000256" key="5">
    <source>
        <dbReference type="ARBA" id="ARBA00022958"/>
    </source>
</evidence>
<keyword evidence="5" id="KW-0630">Potassium</keyword>
<name>A0A2P5ATQ5_PARAD</name>
<dbReference type="AlphaFoldDB" id="A0A2P5ATQ5"/>
<sequence>MSHSRVFCNSTDLDPRKEWCVRTKELNYVVVCYKQELSQTAGLWRANNAASNLAVATFLSQLVLIITINRLLMCAFRPLRLPRIAAEILGGLILGVSGLAGLEVGFDRLFPHRSLLTLETIANLGLLFYMFLVGLEVDMKPVLKAPKKALTVAVAGFLLPFPVGYALHYMFIGDDLSNGADTIKYGPIFWGIALCTTNFPDLAQILGDLKLFHSEIGHTALSAAVITDFFSWGILVFSIATVKEGEVYTMIFGSAFVIFCLLALRPALSWIIRRKADADFDNHHICFVLAGVVACGYVSDACGCHSILGGFMLGVIMPKGELKRALMERVEDFISGLLMPLYFLITGLRANRKEVLNGQFGIASIIGVWVIAFAAKIVSTFVAAVFVNKMKPRDGVALGLLMNTKGLLTLIVINSARNVKVLNIPTFTVIVPALWLMTAAVGPILAFTYRSTKPSGKFQQRSLTSLETGSELRILTCFHSTREVTGIINLLDASNPNGQSPISVFAVHLIENVGRSTAMLIVHDACKSGGCVDDRDKYDSSQHVAAAAFDSFKEGKDGVSIYPLTAVSSYTTMHEDICNLAEDKDASLIILPFQLRPIVEGGTEHANNKNFRNVNKNVIEYSQCSVAVLVDRGHRPPTAVTNSSSQAGRRFIVLFVGGPDDREALVYAERMSGNESVELTVMHVVAADNYKGGDRDREETEKILDDQCLEEFRLKTKSKPLVKLTEAVVSNEEDILNAIGTMEGGKYDLIIVGRGKGRQSPLTETDEPSWSEYPELGPLGDTLVCSSFAPNAWILVIQQGVGDDTPANQVQIEDSGQLREEFGHMTWQRSEIETPDLAPFVSRTI</sequence>
<feature type="transmembrane region" description="Helical" evidence="10">
    <location>
        <begin position="427"/>
        <end position="449"/>
    </location>
</feature>
<dbReference type="GO" id="GO:0016020">
    <property type="term" value="C:membrane"/>
    <property type="evidence" value="ECO:0007669"/>
    <property type="project" value="UniProtKB-SubCell"/>
</dbReference>